<feature type="compositionally biased region" description="Basic residues" evidence="13">
    <location>
        <begin position="366"/>
        <end position="378"/>
    </location>
</feature>
<dbReference type="InterPro" id="IPR050776">
    <property type="entry name" value="Ank_Repeat/CDKN_Inhibitor"/>
</dbReference>
<keyword evidence="5" id="KW-1052">Target cell membrane</keyword>
<feature type="repeat" description="ANK" evidence="12">
    <location>
        <begin position="206"/>
        <end position="238"/>
    </location>
</feature>
<name>A0A8X6UU97_NEPPI</name>
<dbReference type="PANTHER" id="PTHR24201:SF13">
    <property type="entry name" value="ANKYRIN REPEAT DOMAIN-CONTAINING PROTEIN 6-LIKE"/>
    <property type="match status" value="1"/>
</dbReference>
<dbReference type="OrthoDB" id="424503at2759"/>
<feature type="region of interest" description="Disordered" evidence="13">
    <location>
        <begin position="330"/>
        <end position="387"/>
    </location>
</feature>
<protein>
    <submittedName>
        <fullName evidence="14">Ankyrin repeat domain-containing protein 6</fullName>
    </submittedName>
</protein>
<keyword evidence="11" id="KW-0472">Membrane</keyword>
<dbReference type="GO" id="GO:0006887">
    <property type="term" value="P:exocytosis"/>
    <property type="evidence" value="ECO:0007669"/>
    <property type="project" value="UniProtKB-KW"/>
</dbReference>
<dbReference type="Pfam" id="PF12796">
    <property type="entry name" value="Ank_2"/>
    <property type="match status" value="2"/>
</dbReference>
<dbReference type="InterPro" id="IPR036770">
    <property type="entry name" value="Ankyrin_rpt-contain_sf"/>
</dbReference>
<feature type="region of interest" description="Disordered" evidence="13">
    <location>
        <begin position="751"/>
        <end position="819"/>
    </location>
</feature>
<dbReference type="Proteomes" id="UP000887013">
    <property type="component" value="Unassembled WGS sequence"/>
</dbReference>
<dbReference type="Pfam" id="PF00023">
    <property type="entry name" value="Ank"/>
    <property type="match status" value="1"/>
</dbReference>
<keyword evidence="3" id="KW-0268">Exocytosis</keyword>
<evidence type="ECO:0000256" key="5">
    <source>
        <dbReference type="ARBA" id="ARBA00022537"/>
    </source>
</evidence>
<proteinExistence type="predicted"/>
<feature type="compositionally biased region" description="Polar residues" evidence="13">
    <location>
        <begin position="774"/>
        <end position="804"/>
    </location>
</feature>
<evidence type="ECO:0000256" key="10">
    <source>
        <dbReference type="ARBA" id="ARBA00023043"/>
    </source>
</evidence>
<organism evidence="14 15">
    <name type="scientific">Nephila pilipes</name>
    <name type="common">Giant wood spider</name>
    <name type="synonym">Nephila maculata</name>
    <dbReference type="NCBI Taxonomy" id="299642"/>
    <lineage>
        <taxon>Eukaryota</taxon>
        <taxon>Metazoa</taxon>
        <taxon>Ecdysozoa</taxon>
        <taxon>Arthropoda</taxon>
        <taxon>Chelicerata</taxon>
        <taxon>Arachnida</taxon>
        <taxon>Araneae</taxon>
        <taxon>Araneomorphae</taxon>
        <taxon>Entelegynae</taxon>
        <taxon>Araneoidea</taxon>
        <taxon>Nephilidae</taxon>
        <taxon>Nephila</taxon>
    </lineage>
</organism>
<feature type="repeat" description="ANK" evidence="12">
    <location>
        <begin position="106"/>
        <end position="138"/>
    </location>
</feature>
<dbReference type="PROSITE" id="PS50297">
    <property type="entry name" value="ANK_REP_REGION"/>
    <property type="match status" value="5"/>
</dbReference>
<dbReference type="Gene3D" id="1.25.40.20">
    <property type="entry name" value="Ankyrin repeat-containing domain"/>
    <property type="match status" value="3"/>
</dbReference>
<keyword evidence="10 12" id="KW-0040">ANK repeat</keyword>
<feature type="repeat" description="ANK" evidence="12">
    <location>
        <begin position="273"/>
        <end position="305"/>
    </location>
</feature>
<keyword evidence="11" id="KW-1053">Target membrane</keyword>
<keyword evidence="7" id="KW-0528">Neurotoxin</keyword>
<evidence type="ECO:0000256" key="6">
    <source>
        <dbReference type="ARBA" id="ARBA00022656"/>
    </source>
</evidence>
<evidence type="ECO:0000256" key="8">
    <source>
        <dbReference type="ARBA" id="ARBA00022737"/>
    </source>
</evidence>
<evidence type="ECO:0000256" key="12">
    <source>
        <dbReference type="PROSITE-ProRule" id="PRU00023"/>
    </source>
</evidence>
<dbReference type="PROSITE" id="PS50088">
    <property type="entry name" value="ANK_REPEAT"/>
    <property type="match status" value="6"/>
</dbReference>
<evidence type="ECO:0000313" key="14">
    <source>
        <dbReference type="EMBL" id="GFU44178.1"/>
    </source>
</evidence>
<evidence type="ECO:0000256" key="1">
    <source>
        <dbReference type="ARBA" id="ARBA00004175"/>
    </source>
</evidence>
<evidence type="ECO:0000256" key="11">
    <source>
        <dbReference type="ARBA" id="ARBA00023298"/>
    </source>
</evidence>
<evidence type="ECO:0000256" key="9">
    <source>
        <dbReference type="ARBA" id="ARBA00023028"/>
    </source>
</evidence>
<sequence length="819" mass="91733">MSVVFLKEVMNDSSENCEKKINHQNYKFGSTIQWKNRLGKVKSISCPLSCHVPSDSFEKLASYVERKPRGAMSSQAEQLRQAAATGNLDQVRALLKTGTKVEPDLEGRTALHLASANGHVAIVKALIEGGAKINALDAAGYSPLHQAATEGHEEVVKLLLKNGCHVDTQDELHGNTALHEAAWKGFSRTLEILCKNKANFYIKNNGGFTPLHLACQNGHNQCCRVLLLSACKPDVRNSQYGDTPLHTAARYGHAGVLRILISAFCNVNETNKNGDTALHISAAMGRSKLTRILLEAGCDQKIRNNQGEMARDIAERKEFTEVVKLMDNPPVTLIHVEQQTKKHSKSTKKREKDSNTSQDSGAKEKKDKHKKSKKHHKVHFSDKEKKGNISPYGCHMYPDMNYFPSLKLKSLPQEPLQSGEQYYADLAGNIKKGPRGLGYMCYCAPFFNHVEKKLDANKKELFDHIDSRNEDLKAKINHLEQRTHDQLFSLNQKMKESLALERSECAERIDRRLFRERRELEQHQENCVRKLQSEMKSMLGRPQNGNRLNGHCESSLGNGNMSYHIHNRNQPLLRSKSEDLLSETNSNHNSLSLMSSTVTGISKFTNTSNYQRTYLNPAQCGTKPKNNNISNISSKMRCLGYPELKCESKSEGDLTSCHADRNGCESKSPDVHINYSVRPYATQMEDRHLKSTSKFAPHQERWNTNTVASGVLWKNTQYGKFSSPDTDNKSGFQSDTSKSQSHYMATRPIFCTNHNHDQNRPHITDSSSHDHKNQAQTPTNGLQTTLRDGASSSGKQSGNSNERSTMLPGCLDNDGSSFV</sequence>
<comment type="subcellular location">
    <subcellularLocation>
        <location evidence="2">Secreted</location>
    </subcellularLocation>
    <subcellularLocation>
        <location evidence="1">Target cell membrane</location>
    </subcellularLocation>
</comment>
<reference evidence="14" key="1">
    <citation type="submission" date="2020-08" db="EMBL/GenBank/DDBJ databases">
        <title>Multicomponent nature underlies the extraordinary mechanical properties of spider dragline silk.</title>
        <authorList>
            <person name="Kono N."/>
            <person name="Nakamura H."/>
            <person name="Mori M."/>
            <person name="Yoshida Y."/>
            <person name="Ohtoshi R."/>
            <person name="Malay A.D."/>
            <person name="Moran D.A.P."/>
            <person name="Tomita M."/>
            <person name="Numata K."/>
            <person name="Arakawa K."/>
        </authorList>
    </citation>
    <scope>NUCLEOTIDE SEQUENCE</scope>
</reference>
<evidence type="ECO:0000313" key="15">
    <source>
        <dbReference type="Proteomes" id="UP000887013"/>
    </source>
</evidence>
<accession>A0A8X6UU97</accession>
<dbReference type="PANTHER" id="PTHR24201">
    <property type="entry name" value="ANK_REP_REGION DOMAIN-CONTAINING PROTEIN"/>
    <property type="match status" value="1"/>
</dbReference>
<dbReference type="GO" id="GO:0005576">
    <property type="term" value="C:extracellular region"/>
    <property type="evidence" value="ECO:0007669"/>
    <property type="project" value="UniProtKB-SubCell"/>
</dbReference>
<dbReference type="EMBL" id="BMAW01036478">
    <property type="protein sequence ID" value="GFU44178.1"/>
    <property type="molecule type" value="Genomic_DNA"/>
</dbReference>
<dbReference type="SMART" id="SM00248">
    <property type="entry name" value="ANK"/>
    <property type="match status" value="7"/>
</dbReference>
<keyword evidence="9" id="KW-0638">Presynaptic neurotoxin</keyword>
<dbReference type="GO" id="GO:0044231">
    <property type="term" value="C:host cell presynaptic membrane"/>
    <property type="evidence" value="ECO:0007669"/>
    <property type="project" value="UniProtKB-KW"/>
</dbReference>
<dbReference type="GO" id="GO:0044218">
    <property type="term" value="C:other organism cell membrane"/>
    <property type="evidence" value="ECO:0007669"/>
    <property type="project" value="UniProtKB-KW"/>
</dbReference>
<comment type="caution">
    <text evidence="14">The sequence shown here is derived from an EMBL/GenBank/DDBJ whole genome shotgun (WGS) entry which is preliminary data.</text>
</comment>
<dbReference type="InterPro" id="IPR002110">
    <property type="entry name" value="Ankyrin_rpt"/>
</dbReference>
<feature type="repeat" description="ANK" evidence="12">
    <location>
        <begin position="139"/>
        <end position="171"/>
    </location>
</feature>
<evidence type="ECO:0000256" key="13">
    <source>
        <dbReference type="SAM" id="MobiDB-lite"/>
    </source>
</evidence>
<evidence type="ECO:0000256" key="7">
    <source>
        <dbReference type="ARBA" id="ARBA00022699"/>
    </source>
</evidence>
<gene>
    <name evidence="14" type="primary">ANKRD6</name>
    <name evidence="14" type="ORF">NPIL_438741</name>
</gene>
<evidence type="ECO:0000256" key="3">
    <source>
        <dbReference type="ARBA" id="ARBA00022483"/>
    </source>
</evidence>
<keyword evidence="15" id="KW-1185">Reference proteome</keyword>
<dbReference type="PRINTS" id="PR01415">
    <property type="entry name" value="ANKYRIN"/>
</dbReference>
<feature type="repeat" description="ANK" evidence="12">
    <location>
        <begin position="173"/>
        <end position="205"/>
    </location>
</feature>
<feature type="repeat" description="ANK" evidence="12">
    <location>
        <begin position="240"/>
        <end position="272"/>
    </location>
</feature>
<keyword evidence="8" id="KW-0677">Repeat</keyword>
<evidence type="ECO:0000256" key="2">
    <source>
        <dbReference type="ARBA" id="ARBA00004613"/>
    </source>
</evidence>
<feature type="region of interest" description="Disordered" evidence="13">
    <location>
        <begin position="722"/>
        <end position="741"/>
    </location>
</feature>
<keyword evidence="4" id="KW-0964">Secreted</keyword>
<feature type="compositionally biased region" description="Basic and acidic residues" evidence="13">
    <location>
        <begin position="754"/>
        <end position="773"/>
    </location>
</feature>
<dbReference type="AlphaFoldDB" id="A0A8X6UU97"/>
<dbReference type="SUPFAM" id="SSF48403">
    <property type="entry name" value="Ankyrin repeat"/>
    <property type="match status" value="1"/>
</dbReference>
<dbReference type="GO" id="GO:0090729">
    <property type="term" value="F:toxin activity"/>
    <property type="evidence" value="ECO:0007669"/>
    <property type="project" value="UniProtKB-KW"/>
</dbReference>
<keyword evidence="6" id="KW-0800">Toxin</keyword>
<evidence type="ECO:0000256" key="4">
    <source>
        <dbReference type="ARBA" id="ARBA00022525"/>
    </source>
</evidence>